<proteinExistence type="predicted"/>
<dbReference type="AlphaFoldDB" id="A0A4R7B5P3"/>
<dbReference type="Proteomes" id="UP000295611">
    <property type="component" value="Unassembled WGS sequence"/>
</dbReference>
<dbReference type="OrthoDB" id="273496at2"/>
<evidence type="ECO:0000313" key="1">
    <source>
        <dbReference type="EMBL" id="TDR79994.1"/>
    </source>
</evidence>
<organism evidence="1 2">
    <name type="scientific">Paludibacterium purpuratum</name>
    <dbReference type="NCBI Taxonomy" id="1144873"/>
    <lineage>
        <taxon>Bacteria</taxon>
        <taxon>Pseudomonadati</taxon>
        <taxon>Pseudomonadota</taxon>
        <taxon>Betaproteobacteria</taxon>
        <taxon>Neisseriales</taxon>
        <taxon>Chromobacteriaceae</taxon>
        <taxon>Paludibacterium</taxon>
    </lineage>
</organism>
<evidence type="ECO:0000313" key="2">
    <source>
        <dbReference type="Proteomes" id="UP000295611"/>
    </source>
</evidence>
<dbReference type="RefSeq" id="WP_133680273.1">
    <property type="nucleotide sequence ID" value="NZ_SNZP01000006.1"/>
</dbReference>
<sequence length="217" mass="23068">MTGDQQDMMQRLRGLLPPGWFGDANPVLDAVLTGCAQMLAWCHTLYRFARDQTRIRSASGGWLDMIGLDFFGNSLPRYANQSDDSYRNRLQANLFRERATHAAVAKVLLDLTGRAPVVVEPARPADVGGLGIGFALGATGRVGSVSLPYQAFVTAYRPPYSGPAGWPGVASWSFGMNGTSAVAGPVQLTPPVSDADLFAAVEAVKPAGSVVWLSIAN</sequence>
<gene>
    <name evidence="1" type="ORF">DFP86_106134</name>
</gene>
<protein>
    <recommendedName>
        <fullName evidence="3">Tail protein P2 I</fullName>
    </recommendedName>
</protein>
<reference evidence="1 2" key="1">
    <citation type="submission" date="2019-03" db="EMBL/GenBank/DDBJ databases">
        <title>Genomic Encyclopedia of Type Strains, Phase III (KMG-III): the genomes of soil and plant-associated and newly described type strains.</title>
        <authorList>
            <person name="Whitman W."/>
        </authorList>
    </citation>
    <scope>NUCLEOTIDE SEQUENCE [LARGE SCALE GENOMIC DNA]</scope>
    <source>
        <strain evidence="1 2">CECT 8976</strain>
    </source>
</reference>
<name>A0A4R7B5P3_9NEIS</name>
<keyword evidence="2" id="KW-1185">Reference proteome</keyword>
<comment type="caution">
    <text evidence="1">The sequence shown here is derived from an EMBL/GenBank/DDBJ whole genome shotgun (WGS) entry which is preliminary data.</text>
</comment>
<dbReference type="EMBL" id="SNZP01000006">
    <property type="protein sequence ID" value="TDR79994.1"/>
    <property type="molecule type" value="Genomic_DNA"/>
</dbReference>
<evidence type="ECO:0008006" key="3">
    <source>
        <dbReference type="Google" id="ProtNLM"/>
    </source>
</evidence>
<accession>A0A4R7B5P3</accession>